<dbReference type="STRING" id="1781255.BH720_18455"/>
<dbReference type="AlphaFoldDB" id="A0A1E5QGI5"/>
<feature type="chain" id="PRO_5009184265" evidence="4">
    <location>
        <begin position="28"/>
        <end position="419"/>
    </location>
</feature>
<evidence type="ECO:0000256" key="1">
    <source>
        <dbReference type="ARBA" id="ARBA00008520"/>
    </source>
</evidence>
<dbReference type="SUPFAM" id="SSF53850">
    <property type="entry name" value="Periplasmic binding protein-like II"/>
    <property type="match status" value="1"/>
</dbReference>
<keyword evidence="2" id="KW-0813">Transport</keyword>
<organism evidence="5">
    <name type="scientific">Desertifilum tharense IPPAS B-1220</name>
    <dbReference type="NCBI Taxonomy" id="1781255"/>
    <lineage>
        <taxon>Bacteria</taxon>
        <taxon>Bacillati</taxon>
        <taxon>Cyanobacteriota</taxon>
        <taxon>Cyanophyceae</taxon>
        <taxon>Desertifilales</taxon>
        <taxon>Desertifilaceae</taxon>
        <taxon>Desertifilum</taxon>
    </lineage>
</organism>
<reference evidence="5" key="1">
    <citation type="submission" date="2016-09" db="EMBL/GenBank/DDBJ databases">
        <title>Draft genome of thermotolerant cyanobacterium Desertifilum sp. strain IPPAS B-1220.</title>
        <authorList>
            <person name="Sinetova M.A."/>
            <person name="Bolakhan K."/>
            <person name="Zayadan B.K."/>
            <person name="Mironov K.S."/>
            <person name="Ustinova V."/>
            <person name="Kupriyanova E.V."/>
            <person name="Sidorov R.A."/>
            <person name="Skrypnik A.N."/>
            <person name="Gogoleva N.E."/>
            <person name="Gogolev Y.V."/>
            <person name="Los D.A."/>
        </authorList>
    </citation>
    <scope>NUCLEOTIDE SEQUENCE [LARGE SCALE GENOMIC DNA]</scope>
    <source>
        <strain evidence="5">IPPAS B-1220</strain>
    </source>
</reference>
<keyword evidence="3 4" id="KW-0732">Signal</keyword>
<comment type="similarity">
    <text evidence="1">Belongs to the bacterial solute-binding protein 1 family.</text>
</comment>
<dbReference type="GO" id="GO:0042956">
    <property type="term" value="P:maltodextrin transmembrane transport"/>
    <property type="evidence" value="ECO:0007669"/>
    <property type="project" value="TreeGrafter"/>
</dbReference>
<evidence type="ECO:0000256" key="3">
    <source>
        <dbReference type="ARBA" id="ARBA00022729"/>
    </source>
</evidence>
<proteinExistence type="inferred from homology"/>
<sequence>MIWQSFGRWFSALLAILALTACTQTHSNEIATLSLSGWQSSPTERQALEQILREFEAQHPQIRVRFEVIADQYMDVIKTRLIGDAAPDVFFLDAFEAPLLMQHGVLEPLDRYIQPDFDLADFEPNLLNAFKLQGTIYGIPKDFSTLALFYNRRQFADANLSNPPQTWEQLRDDSRQLTLDRNRNGRIDQYGLGISPELARQKFVAQAYGGTVVDRRGYAALASRRSVRGLQLIIDQYRQDRTAATPSDVGASSGSEMFGQQRVAMVLEGPWAIPYLQETFSDLEFAIAQVPKINRRSGTMVYTTAYVMNKRTRHKEAAWELIEYLTNKTGMKAWGEAGIALPSRKSVLAQLGRDRDPLYSPFVKGASYATLWQAGENLPAILTHFNNQFVSALLGQKSLQQAMEDAQQAANREIQAQNY</sequence>
<keyword evidence="5" id="KW-0762">Sugar transport</keyword>
<accession>A0A1E5QGI5</accession>
<dbReference type="GO" id="GO:0015768">
    <property type="term" value="P:maltose transport"/>
    <property type="evidence" value="ECO:0007669"/>
    <property type="project" value="TreeGrafter"/>
</dbReference>
<dbReference type="CDD" id="cd14748">
    <property type="entry name" value="PBP2_UgpB"/>
    <property type="match status" value="1"/>
</dbReference>
<dbReference type="GO" id="GO:0055052">
    <property type="term" value="C:ATP-binding cassette (ABC) transporter complex, substrate-binding subunit-containing"/>
    <property type="evidence" value="ECO:0007669"/>
    <property type="project" value="TreeGrafter"/>
</dbReference>
<gene>
    <name evidence="5" type="ORF">BH720_18455</name>
</gene>
<dbReference type="GO" id="GO:1901982">
    <property type="term" value="F:maltose binding"/>
    <property type="evidence" value="ECO:0007669"/>
    <property type="project" value="TreeGrafter"/>
</dbReference>
<comment type="caution">
    <text evidence="5">The sequence shown here is derived from an EMBL/GenBank/DDBJ whole genome shotgun (WGS) entry which is preliminary data.</text>
</comment>
<dbReference type="InterPro" id="IPR006059">
    <property type="entry name" value="SBP"/>
</dbReference>
<dbReference type="Pfam" id="PF01547">
    <property type="entry name" value="SBP_bac_1"/>
    <property type="match status" value="1"/>
</dbReference>
<evidence type="ECO:0000313" key="5">
    <source>
        <dbReference type="EMBL" id="OEJ73694.1"/>
    </source>
</evidence>
<dbReference type="PANTHER" id="PTHR30061:SF50">
    <property type="entry name" value="MALTOSE_MALTODEXTRIN-BINDING PERIPLASMIC PROTEIN"/>
    <property type="match status" value="1"/>
</dbReference>
<name>A0A1E5QGI5_9CYAN</name>
<dbReference type="OrthoDB" id="9782846at2"/>
<protein>
    <submittedName>
        <fullName evidence="5">Sugar transporter</fullName>
    </submittedName>
</protein>
<feature type="signal peptide" evidence="4">
    <location>
        <begin position="1"/>
        <end position="27"/>
    </location>
</feature>
<dbReference type="PANTHER" id="PTHR30061">
    <property type="entry name" value="MALTOSE-BINDING PERIPLASMIC PROTEIN"/>
    <property type="match status" value="1"/>
</dbReference>
<dbReference type="RefSeq" id="WP_069968698.1">
    <property type="nucleotide sequence ID" value="NZ_CM124774.1"/>
</dbReference>
<dbReference type="EMBL" id="MJGC01000081">
    <property type="protein sequence ID" value="OEJ73694.1"/>
    <property type="molecule type" value="Genomic_DNA"/>
</dbReference>
<evidence type="ECO:0000256" key="2">
    <source>
        <dbReference type="ARBA" id="ARBA00022448"/>
    </source>
</evidence>
<evidence type="ECO:0000256" key="4">
    <source>
        <dbReference type="SAM" id="SignalP"/>
    </source>
</evidence>
<dbReference type="Gene3D" id="3.40.190.10">
    <property type="entry name" value="Periplasmic binding protein-like II"/>
    <property type="match status" value="1"/>
</dbReference>